<evidence type="ECO:0000256" key="2">
    <source>
        <dbReference type="ARBA" id="ARBA00022962"/>
    </source>
</evidence>
<dbReference type="EMBL" id="CP042906">
    <property type="protein sequence ID" value="QEX17725.1"/>
    <property type="molecule type" value="Genomic_DNA"/>
</dbReference>
<evidence type="ECO:0000313" key="5">
    <source>
        <dbReference type="Proteomes" id="UP000326202"/>
    </source>
</evidence>
<keyword evidence="1 4" id="KW-0808">Transferase</keyword>
<gene>
    <name evidence="4" type="ORF">FRZ44_30280</name>
</gene>
<evidence type="ECO:0000313" key="4">
    <source>
        <dbReference type="EMBL" id="QEX17725.1"/>
    </source>
</evidence>
<accession>A0A5J6MMG6</accession>
<dbReference type="Proteomes" id="UP000326202">
    <property type="component" value="Chromosome"/>
</dbReference>
<dbReference type="InterPro" id="IPR017932">
    <property type="entry name" value="GATase_2_dom"/>
</dbReference>
<keyword evidence="2 4" id="KW-0315">Glutamine amidotransferase</keyword>
<dbReference type="InterPro" id="IPR029055">
    <property type="entry name" value="Ntn_hydrolases_N"/>
</dbReference>
<dbReference type="PROSITE" id="PS51278">
    <property type="entry name" value="GATASE_TYPE_2"/>
    <property type="match status" value="1"/>
</dbReference>
<evidence type="ECO:0000259" key="3">
    <source>
        <dbReference type="PROSITE" id="PS51278"/>
    </source>
</evidence>
<dbReference type="Gene3D" id="3.60.20.10">
    <property type="entry name" value="Glutamine Phosphoribosylpyrophosphate, subunit 1, domain 1"/>
    <property type="match status" value="1"/>
</dbReference>
<dbReference type="PANTHER" id="PTHR11907">
    <property type="entry name" value="AMIDOPHOSPHORIBOSYLTRANSFERASE"/>
    <property type="match status" value="1"/>
</dbReference>
<feature type="domain" description="Glutamine amidotransferase type-2" evidence="3">
    <location>
        <begin position="2"/>
        <end position="297"/>
    </location>
</feature>
<protein>
    <submittedName>
        <fullName evidence="4">Glutamine amidotransferase</fullName>
    </submittedName>
</protein>
<dbReference type="GO" id="GO:0016740">
    <property type="term" value="F:transferase activity"/>
    <property type="evidence" value="ECO:0007669"/>
    <property type="project" value="UniProtKB-KW"/>
</dbReference>
<proteinExistence type="predicted"/>
<name>A0A5J6MMG6_9PROT</name>
<dbReference type="OrthoDB" id="9763290at2"/>
<dbReference type="Pfam" id="PF13522">
    <property type="entry name" value="GATase_6"/>
    <property type="match status" value="1"/>
</dbReference>
<dbReference type="SUPFAM" id="SSF56235">
    <property type="entry name" value="N-terminal nucleophile aminohydrolases (Ntn hydrolases)"/>
    <property type="match status" value="1"/>
</dbReference>
<dbReference type="KEGG" id="htq:FRZ44_30280"/>
<dbReference type="CDD" id="cd01907">
    <property type="entry name" value="GlxB"/>
    <property type="match status" value="1"/>
</dbReference>
<dbReference type="RefSeq" id="WP_151177954.1">
    <property type="nucleotide sequence ID" value="NZ_CP042906.1"/>
</dbReference>
<sequence>MCGIVGLFLKNPALRPSLGRHLSHMLVEMTERGPDSAGIAVYHKPVTGKDSKLTLFHADPHFHWREIGGALGEALKAEVDIETKANHVVMTVSAPDANVRGWLKAHHPEIRIMGYGQVMEVYKDMGLPKQVADRYGLAKMEGTHAIGHTRMATESAVTTEHSHPFTAASDMCLVHNGSLSNHNNLRRWLRHRGHEFETDNDSEVAARYFAQRLSEGASLAEALEAGLKDLDGFYTFTMGTRNGFAVLRDAFACKPAVLAETDDWVAMASEYRSIANLPGADKAKVWAPAPAVVYTWDVQAAA</sequence>
<organism evidence="4 5">
    <name type="scientific">Hypericibacter terrae</name>
    <dbReference type="NCBI Taxonomy" id="2602015"/>
    <lineage>
        <taxon>Bacteria</taxon>
        <taxon>Pseudomonadati</taxon>
        <taxon>Pseudomonadota</taxon>
        <taxon>Alphaproteobacteria</taxon>
        <taxon>Rhodospirillales</taxon>
        <taxon>Dongiaceae</taxon>
        <taxon>Hypericibacter</taxon>
    </lineage>
</organism>
<dbReference type="AlphaFoldDB" id="A0A5J6MMG6"/>
<reference evidence="4 5" key="1">
    <citation type="submission" date="2019-08" db="EMBL/GenBank/DDBJ databases">
        <title>Hyperibacter terrae gen. nov., sp. nov. and Hyperibacter viscosus sp. nov., two new members in the family Rhodospirillaceae isolated from the rhizosphere of Hypericum perforatum.</title>
        <authorList>
            <person name="Noviana Z."/>
        </authorList>
    </citation>
    <scope>NUCLEOTIDE SEQUENCE [LARGE SCALE GENOMIC DNA]</scope>
    <source>
        <strain evidence="4 5">R5913</strain>
    </source>
</reference>
<keyword evidence="5" id="KW-1185">Reference proteome</keyword>
<evidence type="ECO:0000256" key="1">
    <source>
        <dbReference type="ARBA" id="ARBA00022679"/>
    </source>
</evidence>